<name>A0A438QKL5_HELPX</name>
<dbReference type="EMBL" id="RJIC01000002">
    <property type="protein sequence ID" value="RVZ65142.1"/>
    <property type="molecule type" value="Genomic_DNA"/>
</dbReference>
<evidence type="ECO:0000313" key="1">
    <source>
        <dbReference type="EMBL" id="RVZ65142.1"/>
    </source>
</evidence>
<evidence type="ECO:0000313" key="2">
    <source>
        <dbReference type="Proteomes" id="UP000288704"/>
    </source>
</evidence>
<dbReference type="AlphaFoldDB" id="A0A438QKL5"/>
<accession>A0A438QKL5</accession>
<reference evidence="1 2" key="1">
    <citation type="submission" date="2018-10" db="EMBL/GenBank/DDBJ databases">
        <title>Genetic determinants and prediction of antibiotic resistance phenotypes in Helicobacter pylori.</title>
        <authorList>
            <person name="Wagner K."/>
        </authorList>
    </citation>
    <scope>NUCLEOTIDE SEQUENCE [LARGE SCALE GENOMIC DNA]</scope>
    <source>
        <strain evidence="1 2">ZH117</strain>
    </source>
</reference>
<protein>
    <submittedName>
        <fullName evidence="1">Uncharacterized protein</fullName>
    </submittedName>
</protein>
<gene>
    <name evidence="1" type="ORF">EC574_02410</name>
</gene>
<dbReference type="Proteomes" id="UP000288704">
    <property type="component" value="Unassembled WGS sequence"/>
</dbReference>
<proteinExistence type="predicted"/>
<sequence>MSSYSDVCKDATIKTPTKSNNDLNLFKENARRINEKQKTMLKQRLTRRTLSTLSFRRIAENAKKQ</sequence>
<comment type="caution">
    <text evidence="1">The sequence shown here is derived from an EMBL/GenBank/DDBJ whole genome shotgun (WGS) entry which is preliminary data.</text>
</comment>
<organism evidence="1 2">
    <name type="scientific">Helicobacter pylori</name>
    <name type="common">Campylobacter pylori</name>
    <dbReference type="NCBI Taxonomy" id="210"/>
    <lineage>
        <taxon>Bacteria</taxon>
        <taxon>Pseudomonadati</taxon>
        <taxon>Campylobacterota</taxon>
        <taxon>Epsilonproteobacteria</taxon>
        <taxon>Campylobacterales</taxon>
        <taxon>Helicobacteraceae</taxon>
        <taxon>Helicobacter</taxon>
    </lineage>
</organism>